<dbReference type="CDD" id="cd12913">
    <property type="entry name" value="PDC1_MCP_like"/>
    <property type="match status" value="1"/>
</dbReference>
<dbReference type="Gene3D" id="1.10.287.950">
    <property type="entry name" value="Methyl-accepting chemotaxis protein"/>
    <property type="match status" value="1"/>
</dbReference>
<comment type="subcellular location">
    <subcellularLocation>
        <location evidence="1">Membrane</location>
    </subcellularLocation>
</comment>
<feature type="domain" description="Methyl-accepting transducer" evidence="6">
    <location>
        <begin position="413"/>
        <end position="649"/>
    </location>
</feature>
<evidence type="ECO:0000256" key="1">
    <source>
        <dbReference type="ARBA" id="ARBA00004370"/>
    </source>
</evidence>
<sequence length="685" mass="74014">MMVIVIGQQTMQRNGDLAVAEAAQSLSVLVEQNLLDTTQLLSEEVATFLDRSFDASRTLSTIFTSTAIGNAEGRTPFQRNTVLSLVGDTLAANPRLGSVYAHFEPNGYDGNDSQFLSGSPDHSSDVGTLEIYWVRDGDDLVYYRTDETDFKYLDEVDEFGLREAEWYLCSRDSLRACIMEPYLYEIEPGYEVLLTSLVYPIVINGVFRGVAGVDINMPDVQEQFMAQQASLFDGAADIHLLSELGLLVASSRHPDQLGELASRVNPELQNGLQAIEGSVGEYNDRILVRAEVPIADVEDTWTVVISIPRTVAFAASSDLQTTLINGYQTTATTMVISGVVLLVIAIALISLWLRHATEPMVAMRSLFEELASADGDLTKELHIDQHAELIGIAQGFNLFTQKLRSMITELKSSAEELRAQSGILVNTSRDTASATNAQQEEMQNVASAMNEMSATANEVARLASGTASDAEQSNQALKQAQTAFQSTVEEVRSVAAEMNSASERIGRVAHSSQNITKIIEVIQSIAEQTNLLALNAAIEAARAGEQGRGFAVVADEVRNLAARTQSSTQEITALIDSLQVDVDASVTQISTSTERVTTAVNSADDAYQQMEQVAASISSITDNSAQVATAAEEQNQVNEVINRNITAIEEASAQLATLASDVKGVSDTMQGITDSLDQQLGQLKV</sequence>
<dbReference type="SMART" id="SM00283">
    <property type="entry name" value="MA"/>
    <property type="match status" value="1"/>
</dbReference>
<organism evidence="8 9">
    <name type="scientific">Saccharospirillum mangrovi</name>
    <dbReference type="NCBI Taxonomy" id="2161747"/>
    <lineage>
        <taxon>Bacteria</taxon>
        <taxon>Pseudomonadati</taxon>
        <taxon>Pseudomonadota</taxon>
        <taxon>Gammaproteobacteria</taxon>
        <taxon>Oceanospirillales</taxon>
        <taxon>Saccharospirillaceae</taxon>
        <taxon>Saccharospirillum</taxon>
    </lineage>
</organism>
<evidence type="ECO:0000259" key="6">
    <source>
        <dbReference type="PROSITE" id="PS50111"/>
    </source>
</evidence>
<dbReference type="RefSeq" id="WP_380698421.1">
    <property type="nucleotide sequence ID" value="NZ_JBHRYR010000011.1"/>
</dbReference>
<keyword evidence="5" id="KW-0472">Membrane</keyword>
<keyword evidence="2 4" id="KW-0807">Transducer</keyword>
<feature type="domain" description="HAMP" evidence="7">
    <location>
        <begin position="354"/>
        <end position="408"/>
    </location>
</feature>
<dbReference type="SUPFAM" id="SSF58104">
    <property type="entry name" value="Methyl-accepting chemotaxis protein (MCP) signaling domain"/>
    <property type="match status" value="1"/>
</dbReference>
<dbReference type="Gene3D" id="3.30.450.20">
    <property type="entry name" value="PAS domain"/>
    <property type="match status" value="1"/>
</dbReference>
<dbReference type="InterPro" id="IPR004089">
    <property type="entry name" value="MCPsignal_dom"/>
</dbReference>
<evidence type="ECO:0000256" key="5">
    <source>
        <dbReference type="SAM" id="Phobius"/>
    </source>
</evidence>
<proteinExistence type="inferred from homology"/>
<gene>
    <name evidence="8" type="ORF">ACFOOG_15475</name>
</gene>
<dbReference type="Pfam" id="PF00015">
    <property type="entry name" value="MCPsignal"/>
    <property type="match status" value="1"/>
</dbReference>
<protein>
    <submittedName>
        <fullName evidence="8">Methyl-accepting chemotaxis protein</fullName>
    </submittedName>
</protein>
<comment type="similarity">
    <text evidence="3">Belongs to the methyl-accepting chemotaxis (MCP) protein family.</text>
</comment>
<evidence type="ECO:0000256" key="4">
    <source>
        <dbReference type="PROSITE-ProRule" id="PRU00284"/>
    </source>
</evidence>
<dbReference type="InterPro" id="IPR003660">
    <property type="entry name" value="HAMP_dom"/>
</dbReference>
<evidence type="ECO:0000256" key="3">
    <source>
        <dbReference type="ARBA" id="ARBA00029447"/>
    </source>
</evidence>
<keyword evidence="9" id="KW-1185">Reference proteome</keyword>
<dbReference type="EMBL" id="JBHRYR010000011">
    <property type="protein sequence ID" value="MFC3854238.1"/>
    <property type="molecule type" value="Genomic_DNA"/>
</dbReference>
<evidence type="ECO:0000313" key="8">
    <source>
        <dbReference type="EMBL" id="MFC3854238.1"/>
    </source>
</evidence>
<keyword evidence="5" id="KW-1133">Transmembrane helix</keyword>
<dbReference type="Proteomes" id="UP001595617">
    <property type="component" value="Unassembled WGS sequence"/>
</dbReference>
<dbReference type="PANTHER" id="PTHR32089:SF117">
    <property type="entry name" value="METHYL ACCEPTING SENSORY TRANSDUCER WITH CACHE_1 SMALL MOLECULE BINDING DOMAIN"/>
    <property type="match status" value="1"/>
</dbReference>
<dbReference type="PROSITE" id="PS50885">
    <property type="entry name" value="HAMP"/>
    <property type="match status" value="1"/>
</dbReference>
<dbReference type="PRINTS" id="PR00260">
    <property type="entry name" value="CHEMTRNSDUCR"/>
</dbReference>
<dbReference type="SMART" id="SM00304">
    <property type="entry name" value="HAMP"/>
    <property type="match status" value="2"/>
</dbReference>
<feature type="transmembrane region" description="Helical" evidence="5">
    <location>
        <begin position="334"/>
        <end position="353"/>
    </location>
</feature>
<keyword evidence="5" id="KW-0812">Transmembrane</keyword>
<dbReference type="PROSITE" id="PS50111">
    <property type="entry name" value="CHEMOTAXIS_TRANSDUC_2"/>
    <property type="match status" value="1"/>
</dbReference>
<dbReference type="InterPro" id="IPR004090">
    <property type="entry name" value="Chemotax_Me-accpt_rcpt"/>
</dbReference>
<name>A0ABV8A0C3_9GAMM</name>
<reference evidence="9" key="1">
    <citation type="journal article" date="2019" name="Int. J. Syst. Evol. Microbiol.">
        <title>The Global Catalogue of Microorganisms (GCM) 10K type strain sequencing project: providing services to taxonomists for standard genome sequencing and annotation.</title>
        <authorList>
            <consortium name="The Broad Institute Genomics Platform"/>
            <consortium name="The Broad Institute Genome Sequencing Center for Infectious Disease"/>
            <person name="Wu L."/>
            <person name="Ma J."/>
        </authorList>
    </citation>
    <scope>NUCLEOTIDE SEQUENCE [LARGE SCALE GENOMIC DNA]</scope>
    <source>
        <strain evidence="9">IBRC 10765</strain>
    </source>
</reference>
<dbReference type="CDD" id="cd11386">
    <property type="entry name" value="MCP_signal"/>
    <property type="match status" value="1"/>
</dbReference>
<accession>A0ABV8A0C3</accession>
<comment type="caution">
    <text evidence="8">The sequence shown here is derived from an EMBL/GenBank/DDBJ whole genome shotgun (WGS) entry which is preliminary data.</text>
</comment>
<dbReference type="PANTHER" id="PTHR32089">
    <property type="entry name" value="METHYL-ACCEPTING CHEMOTAXIS PROTEIN MCPB"/>
    <property type="match status" value="1"/>
</dbReference>
<evidence type="ECO:0000313" key="9">
    <source>
        <dbReference type="Proteomes" id="UP001595617"/>
    </source>
</evidence>
<evidence type="ECO:0000256" key="2">
    <source>
        <dbReference type="ARBA" id="ARBA00023224"/>
    </source>
</evidence>
<evidence type="ECO:0000259" key="7">
    <source>
        <dbReference type="PROSITE" id="PS50885"/>
    </source>
</evidence>